<dbReference type="InterPro" id="IPR025737">
    <property type="entry name" value="FApF"/>
</dbReference>
<evidence type="ECO:0000313" key="4">
    <source>
        <dbReference type="Proteomes" id="UP000240957"/>
    </source>
</evidence>
<dbReference type="OrthoDB" id="8639774at2"/>
<comment type="caution">
    <text evidence="3">The sequence shown here is derived from an EMBL/GenBank/DDBJ whole genome shotgun (WGS) entry which is preliminary data.</text>
</comment>
<reference evidence="5" key="3">
    <citation type="journal article" date="2019" name="Int. J. Syst. Evol. Microbiol.">
        <title>The Global Catalogue of Microorganisms (GCM) 10K type strain sequencing project: providing services to taxonomists for standard genome sequencing and annotation.</title>
        <authorList>
            <consortium name="The Broad Institute Genomics Platform"/>
            <consortium name="The Broad Institute Genome Sequencing Center for Infectious Disease"/>
            <person name="Wu L."/>
            <person name="Ma J."/>
        </authorList>
    </citation>
    <scope>NUCLEOTIDE SEQUENCE [LARGE SCALE GENOMIC DNA]</scope>
    <source>
        <strain evidence="5">KCTC 62575</strain>
    </source>
</reference>
<proteinExistence type="predicted"/>
<accession>A0A371YQZ8</accession>
<dbReference type="AlphaFoldDB" id="A0A371YQZ8"/>
<protein>
    <submittedName>
        <fullName evidence="3">Phenol degradation protein meta</fullName>
    </submittedName>
    <submittedName>
        <fullName evidence="2">Transporter</fullName>
    </submittedName>
</protein>
<evidence type="ECO:0000313" key="2">
    <source>
        <dbReference type="EMBL" id="MFC2995946.1"/>
    </source>
</evidence>
<evidence type="ECO:0000256" key="1">
    <source>
        <dbReference type="SAM" id="SignalP"/>
    </source>
</evidence>
<feature type="chain" id="PRO_5016962131" evidence="1">
    <location>
        <begin position="24"/>
        <end position="298"/>
    </location>
</feature>
<dbReference type="Proteomes" id="UP001595455">
    <property type="component" value="Unassembled WGS sequence"/>
</dbReference>
<dbReference type="Pfam" id="PF13557">
    <property type="entry name" value="Phenol_MetA_deg"/>
    <property type="match status" value="1"/>
</dbReference>
<evidence type="ECO:0000313" key="5">
    <source>
        <dbReference type="Proteomes" id="UP001595455"/>
    </source>
</evidence>
<organism evidence="3 4">
    <name type="scientific">Acinetobacter sichuanensis</name>
    <dbReference type="NCBI Taxonomy" id="2136183"/>
    <lineage>
        <taxon>Bacteria</taxon>
        <taxon>Pseudomonadati</taxon>
        <taxon>Pseudomonadota</taxon>
        <taxon>Gammaproteobacteria</taxon>
        <taxon>Moraxellales</taxon>
        <taxon>Moraxellaceae</taxon>
        <taxon>Acinetobacter</taxon>
    </lineage>
</organism>
<name>A0A371YQZ8_9GAMM</name>
<evidence type="ECO:0000313" key="3">
    <source>
        <dbReference type="EMBL" id="RFC83895.1"/>
    </source>
</evidence>
<feature type="signal peptide" evidence="1">
    <location>
        <begin position="1"/>
        <end position="23"/>
    </location>
</feature>
<keyword evidence="5" id="KW-1185">Reference proteome</keyword>
<dbReference type="EMBL" id="PYIX02000011">
    <property type="protein sequence ID" value="RFC83895.1"/>
    <property type="molecule type" value="Genomic_DNA"/>
</dbReference>
<keyword evidence="1" id="KW-0732">Signal</keyword>
<gene>
    <name evidence="2" type="ORF">ACFODO_11815</name>
    <name evidence="3" type="ORF">C9E89_008820</name>
</gene>
<reference evidence="2" key="4">
    <citation type="submission" date="2024-09" db="EMBL/GenBank/DDBJ databases">
        <authorList>
            <person name="Sun Q."/>
            <person name="Mori K."/>
        </authorList>
    </citation>
    <scope>NUCLEOTIDE SEQUENCE</scope>
    <source>
        <strain evidence="2">KCTC 62575</strain>
    </source>
</reference>
<dbReference type="Proteomes" id="UP000240957">
    <property type="component" value="Unassembled WGS sequence"/>
</dbReference>
<dbReference type="EMBL" id="JBHRSF010000044">
    <property type="protein sequence ID" value="MFC2995946.1"/>
    <property type="molecule type" value="Genomic_DNA"/>
</dbReference>
<reference evidence="3 4" key="2">
    <citation type="submission" date="2018-08" db="EMBL/GenBank/DDBJ databases">
        <title>The draft genome of Acinetobacter sichuanensis strain WCHAc060041.</title>
        <authorList>
            <person name="Qin J."/>
            <person name="Feng Y."/>
            <person name="Zong Z."/>
        </authorList>
    </citation>
    <scope>NUCLEOTIDE SEQUENCE [LARGE SCALE GENOMIC DNA]</scope>
    <source>
        <strain evidence="3 4">WCHAc060041</strain>
    </source>
</reference>
<dbReference type="RefSeq" id="WP_107007882.1">
    <property type="nucleotide sequence ID" value="NZ_JBHRSF010000044.1"/>
</dbReference>
<reference evidence="2" key="1">
    <citation type="journal article" date="2014" name="Int. J. Syst. Evol. Microbiol.">
        <title>Complete genome of a new Firmicutes species belonging to the dominant human colonic microbiota ('Ruminococcus bicirculans') reveals two chromosomes and a selective capacity to utilize plant glucans.</title>
        <authorList>
            <consortium name="NISC Comparative Sequencing Program"/>
            <person name="Wegmann U."/>
            <person name="Louis P."/>
            <person name="Goesmann A."/>
            <person name="Henrissat B."/>
            <person name="Duncan S.H."/>
            <person name="Flint H.J."/>
        </authorList>
    </citation>
    <scope>NUCLEOTIDE SEQUENCE</scope>
    <source>
        <strain evidence="2">KCTC 62575</strain>
    </source>
</reference>
<sequence length="298" mass="32941">MKKLYKNIIVAILFGLAMVDSYATENGVDSAALGAEGFTAGALPPPGVYLLSYYQNYHANKMLDNQGDVSVPDFHVDSNALVTRLVWMTDKKILGGNLGFYAVQPFADLRISVAGMSDSNKGLGDLIFAPLLSWHSGNHHWATSIEGVFPTGDYDAPTIVKPIVANLGKNYYTVRPMFAYSYLGHGLDLSTKVSYSFNTENNDTNYQSGDYLAADYSFGYKVTPSLTFGAQGYVFKQLTDDESNYVDIGNKGQVIGVGPGIHYQPEPNWYLEGKYMKEIEVKNRPEGSATWMKFVWTF</sequence>